<dbReference type="InterPro" id="IPR059100">
    <property type="entry name" value="TSP3_bac"/>
</dbReference>
<dbReference type="Proteomes" id="UP000177486">
    <property type="component" value="Unassembled WGS sequence"/>
</dbReference>
<comment type="subcellular location">
    <subcellularLocation>
        <location evidence="1">Secreted</location>
    </subcellularLocation>
</comment>
<evidence type="ECO:0000256" key="3">
    <source>
        <dbReference type="ARBA" id="ARBA00022729"/>
    </source>
</evidence>
<dbReference type="EMBL" id="MHMQ01000033">
    <property type="protein sequence ID" value="OGZ29666.1"/>
    <property type="molecule type" value="Genomic_DNA"/>
</dbReference>
<accession>A0A1G2EV28</accession>
<evidence type="ECO:0000256" key="5">
    <source>
        <dbReference type="SAM" id="MobiDB-lite"/>
    </source>
</evidence>
<dbReference type="InterPro" id="IPR053180">
    <property type="entry name" value="Ca-binding_acidic-repeat"/>
</dbReference>
<evidence type="ECO:0000256" key="2">
    <source>
        <dbReference type="ARBA" id="ARBA00022525"/>
    </source>
</evidence>
<evidence type="ECO:0000313" key="7">
    <source>
        <dbReference type="Proteomes" id="UP000177486"/>
    </source>
</evidence>
<evidence type="ECO:0008006" key="8">
    <source>
        <dbReference type="Google" id="ProtNLM"/>
    </source>
</evidence>
<name>A0A1G2EV28_9BACT</name>
<proteinExistence type="predicted"/>
<organism evidence="6 7">
    <name type="scientific">Candidatus Niyogibacteria bacterium RIFCSPLOWO2_01_FULL_45_48</name>
    <dbReference type="NCBI Taxonomy" id="1801724"/>
    <lineage>
        <taxon>Bacteria</taxon>
        <taxon>Candidatus Niyogiibacteriota</taxon>
    </lineage>
</organism>
<reference evidence="6 7" key="1">
    <citation type="journal article" date="2016" name="Nat. Commun.">
        <title>Thousands of microbial genomes shed light on interconnected biogeochemical processes in an aquifer system.</title>
        <authorList>
            <person name="Anantharaman K."/>
            <person name="Brown C.T."/>
            <person name="Hug L.A."/>
            <person name="Sharon I."/>
            <person name="Castelle C.J."/>
            <person name="Probst A.J."/>
            <person name="Thomas B.C."/>
            <person name="Singh A."/>
            <person name="Wilkins M.J."/>
            <person name="Karaoz U."/>
            <person name="Brodie E.L."/>
            <person name="Williams K.H."/>
            <person name="Hubbard S.S."/>
            <person name="Banfield J.F."/>
        </authorList>
    </citation>
    <scope>NUCLEOTIDE SEQUENCE [LARGE SCALE GENOMIC DNA]</scope>
</reference>
<evidence type="ECO:0000256" key="1">
    <source>
        <dbReference type="ARBA" id="ARBA00004613"/>
    </source>
</evidence>
<dbReference type="AlphaFoldDB" id="A0A1G2EV28"/>
<sequence>MAFLKNKRIVFAAILALAIAASSFWIFRKPENEKVALEANTVTVLDKKPAGETPDSDSDGLKDWEERLWGTDPNNQDTDNDGTTDGEEIKLGRDPLNPGPDDYVSPSVTSNDNGVSPEELNLTQKTTRDLFVSYIQQRQAGLDPSSASEGIVNSVLNNAGAPEFKNNFSQKDIKTVDNASLTENKFYINELARISGEGGEKIKENELNSLERAINLANSSDSFEKFGEFAGNAAVYKKMTADILKMSVPRNYALSHLRYLNALNNLSEINLAFSTFMSDPISGLSAVRQYLDEADNIKNSLIVLSVSIYADRLVFGPEEYGFAFLNLINQLQ</sequence>
<feature type="region of interest" description="Disordered" evidence="5">
    <location>
        <begin position="47"/>
        <end position="118"/>
    </location>
</feature>
<dbReference type="Pfam" id="PF18884">
    <property type="entry name" value="TSP3_bac"/>
    <property type="match status" value="2"/>
</dbReference>
<comment type="caution">
    <text evidence="6">The sequence shown here is derived from an EMBL/GenBank/DDBJ whole genome shotgun (WGS) entry which is preliminary data.</text>
</comment>
<keyword evidence="4" id="KW-0106">Calcium</keyword>
<feature type="compositionally biased region" description="Basic and acidic residues" evidence="5">
    <location>
        <begin position="59"/>
        <end position="69"/>
    </location>
</feature>
<protein>
    <recommendedName>
        <fullName evidence="8">Thrombospondin type 3 repeat superfamily protein</fullName>
    </recommendedName>
</protein>
<keyword evidence="3" id="KW-0732">Signal</keyword>
<gene>
    <name evidence="6" type="ORF">A2931_01180</name>
</gene>
<evidence type="ECO:0000313" key="6">
    <source>
        <dbReference type="EMBL" id="OGZ29666.1"/>
    </source>
</evidence>
<dbReference type="PANTHER" id="PTHR37467">
    <property type="entry name" value="EXPORTED CALCIUM-BINDING GLYCOPROTEIN-RELATED"/>
    <property type="match status" value="1"/>
</dbReference>
<dbReference type="PANTHER" id="PTHR37467:SF1">
    <property type="entry name" value="EXPORTED CALCIUM-BINDING GLYCOPROTEIN"/>
    <property type="match status" value="1"/>
</dbReference>
<keyword evidence="2" id="KW-0964">Secreted</keyword>
<evidence type="ECO:0000256" key="4">
    <source>
        <dbReference type="ARBA" id="ARBA00022837"/>
    </source>
</evidence>